<dbReference type="SMART" id="SM00448">
    <property type="entry name" value="REC"/>
    <property type="match status" value="1"/>
</dbReference>
<feature type="modified residue" description="4-aspartylphosphate" evidence="1">
    <location>
        <position position="54"/>
    </location>
</feature>
<dbReference type="PANTHER" id="PTHR45566:SF1">
    <property type="entry name" value="HTH-TYPE TRANSCRIPTIONAL REGULATOR YHJB-RELATED"/>
    <property type="match status" value="1"/>
</dbReference>
<dbReference type="Pfam" id="PF00072">
    <property type="entry name" value="Response_reg"/>
    <property type="match status" value="1"/>
</dbReference>
<proteinExistence type="predicted"/>
<gene>
    <name evidence="3" type="ORF">SAMN02982922_0346</name>
</gene>
<organism evidence="3 4">
    <name type="scientific">Mesorhizobium australicum</name>
    <dbReference type="NCBI Taxonomy" id="536018"/>
    <lineage>
        <taxon>Bacteria</taxon>
        <taxon>Pseudomonadati</taxon>
        <taxon>Pseudomonadota</taxon>
        <taxon>Alphaproteobacteria</taxon>
        <taxon>Hyphomicrobiales</taxon>
        <taxon>Phyllobacteriaceae</taxon>
        <taxon>Mesorhizobium</taxon>
    </lineage>
</organism>
<evidence type="ECO:0000256" key="1">
    <source>
        <dbReference type="PROSITE-ProRule" id="PRU00169"/>
    </source>
</evidence>
<dbReference type="PROSITE" id="PS50110">
    <property type="entry name" value="RESPONSE_REGULATORY"/>
    <property type="match status" value="1"/>
</dbReference>
<dbReference type="GO" id="GO:0003677">
    <property type="term" value="F:DNA binding"/>
    <property type="evidence" value="ECO:0007669"/>
    <property type="project" value="UniProtKB-KW"/>
</dbReference>
<dbReference type="SUPFAM" id="SSF52172">
    <property type="entry name" value="CheY-like"/>
    <property type="match status" value="1"/>
</dbReference>
<keyword evidence="3" id="KW-0238">DNA-binding</keyword>
<evidence type="ECO:0000259" key="2">
    <source>
        <dbReference type="PROSITE" id="PS50110"/>
    </source>
</evidence>
<dbReference type="OrthoDB" id="7336721at2"/>
<dbReference type="AlphaFoldDB" id="A0A1X7MQF8"/>
<evidence type="ECO:0000313" key="4">
    <source>
        <dbReference type="Proteomes" id="UP000193083"/>
    </source>
</evidence>
<dbReference type="EMBL" id="FXBL01000003">
    <property type="protein sequence ID" value="SMH26581.1"/>
    <property type="molecule type" value="Genomic_DNA"/>
</dbReference>
<keyword evidence="4" id="KW-1185">Reference proteome</keyword>
<protein>
    <submittedName>
        <fullName evidence="3">DNA-binding response regulator, NarL/FixJ family, contains REC and HTH domains</fullName>
    </submittedName>
</protein>
<feature type="domain" description="Response regulatory" evidence="2">
    <location>
        <begin position="3"/>
        <end position="125"/>
    </location>
</feature>
<dbReference type="PANTHER" id="PTHR45566">
    <property type="entry name" value="HTH-TYPE TRANSCRIPTIONAL REGULATOR YHJB-RELATED"/>
    <property type="match status" value="1"/>
</dbReference>
<sequence>MRKALVVEDQNLMRQALMAELQAGLDDCFISGAQTFAIAQRLLAEDHFDLVVTDPGLPGFDPTSRRDRLLVVETVIRSAPTAIHIVVTGSDSNDEAIACRALGASAYVAKTGLSPGTLCEILGEVAQDAFPLRYSVSDAQTLEVNISGLTPREGRVIELLLGRRPEETRREIFEKMAKEFNIDPSSAERYYKQARAKLLKLGPLPKGL</sequence>
<evidence type="ECO:0000313" key="3">
    <source>
        <dbReference type="EMBL" id="SMH26581.1"/>
    </source>
</evidence>
<keyword evidence="1" id="KW-0597">Phosphoprotein</keyword>
<dbReference type="InterPro" id="IPR001789">
    <property type="entry name" value="Sig_transdc_resp-reg_receiver"/>
</dbReference>
<reference evidence="3 4" key="1">
    <citation type="submission" date="2017-04" db="EMBL/GenBank/DDBJ databases">
        <authorList>
            <person name="Afonso C.L."/>
            <person name="Miller P.J."/>
            <person name="Scott M.A."/>
            <person name="Spackman E."/>
            <person name="Goraichik I."/>
            <person name="Dimitrov K.M."/>
            <person name="Suarez D.L."/>
            <person name="Swayne D.E."/>
        </authorList>
    </citation>
    <scope>NUCLEOTIDE SEQUENCE [LARGE SCALE GENOMIC DNA]</scope>
    <source>
        <strain evidence="3 4">B5P</strain>
    </source>
</reference>
<dbReference type="InterPro" id="IPR051015">
    <property type="entry name" value="EvgA-like"/>
</dbReference>
<dbReference type="GO" id="GO:0000160">
    <property type="term" value="P:phosphorelay signal transduction system"/>
    <property type="evidence" value="ECO:0007669"/>
    <property type="project" value="InterPro"/>
</dbReference>
<accession>A0A1X7MQF8</accession>
<dbReference type="Gene3D" id="3.40.50.2300">
    <property type="match status" value="1"/>
</dbReference>
<dbReference type="Proteomes" id="UP000193083">
    <property type="component" value="Unassembled WGS sequence"/>
</dbReference>
<dbReference type="RefSeq" id="WP_085462600.1">
    <property type="nucleotide sequence ID" value="NZ_FXBL01000003.1"/>
</dbReference>
<name>A0A1X7MQF8_9HYPH</name>
<dbReference type="InterPro" id="IPR011006">
    <property type="entry name" value="CheY-like_superfamily"/>
</dbReference>